<comment type="caution">
    <text evidence="2">The sequence shown here is derived from an EMBL/GenBank/DDBJ whole genome shotgun (WGS) entry which is preliminary data.</text>
</comment>
<name>A0A1L9B110_9BACT</name>
<dbReference type="Proteomes" id="UP000182229">
    <property type="component" value="Unassembled WGS sequence"/>
</dbReference>
<reference evidence="3" key="1">
    <citation type="submission" date="2016-11" db="EMBL/GenBank/DDBJ databases">
        <authorList>
            <person name="Shukria A."/>
            <person name="Stevens D.C."/>
        </authorList>
    </citation>
    <scope>NUCLEOTIDE SEQUENCE [LARGE SCALE GENOMIC DNA]</scope>
    <source>
        <strain evidence="3">Cbfe23</strain>
    </source>
</reference>
<dbReference type="EMBL" id="MPIN01000012">
    <property type="protein sequence ID" value="OJH35950.1"/>
    <property type="molecule type" value="Genomic_DNA"/>
</dbReference>
<feature type="region of interest" description="Disordered" evidence="1">
    <location>
        <begin position="51"/>
        <end position="89"/>
    </location>
</feature>
<proteinExistence type="predicted"/>
<feature type="compositionally biased region" description="Basic and acidic residues" evidence="1">
    <location>
        <begin position="77"/>
        <end position="89"/>
    </location>
</feature>
<evidence type="ECO:0000313" key="2">
    <source>
        <dbReference type="EMBL" id="OJH35950.1"/>
    </source>
</evidence>
<accession>A0A1L9B110</accession>
<evidence type="ECO:0000313" key="3">
    <source>
        <dbReference type="Proteomes" id="UP000182229"/>
    </source>
</evidence>
<protein>
    <submittedName>
        <fullName evidence="2">Uncharacterized protein</fullName>
    </submittedName>
</protein>
<organism evidence="2 3">
    <name type="scientific">Cystobacter ferrugineus</name>
    <dbReference type="NCBI Taxonomy" id="83449"/>
    <lineage>
        <taxon>Bacteria</taxon>
        <taxon>Pseudomonadati</taxon>
        <taxon>Myxococcota</taxon>
        <taxon>Myxococcia</taxon>
        <taxon>Myxococcales</taxon>
        <taxon>Cystobacterineae</taxon>
        <taxon>Archangiaceae</taxon>
        <taxon>Cystobacter</taxon>
    </lineage>
</organism>
<gene>
    <name evidence="2" type="ORF">BON30_35655</name>
</gene>
<evidence type="ECO:0000256" key="1">
    <source>
        <dbReference type="SAM" id="MobiDB-lite"/>
    </source>
</evidence>
<reference evidence="2 3" key="2">
    <citation type="submission" date="2016-12" db="EMBL/GenBank/DDBJ databases">
        <title>Draft Genome Sequence of Cystobacter ferrugineus Strain Cbfe23.</title>
        <authorList>
            <person name="Akbar S."/>
            <person name="Dowd S.E."/>
            <person name="Stevens D.C."/>
        </authorList>
    </citation>
    <scope>NUCLEOTIDE SEQUENCE [LARGE SCALE GENOMIC DNA]</scope>
    <source>
        <strain evidence="2 3">Cbfe23</strain>
    </source>
</reference>
<keyword evidence="3" id="KW-1185">Reference proteome</keyword>
<dbReference type="AlphaFoldDB" id="A0A1L9B110"/>
<sequence length="109" mass="11981">MHVRVEEARHQYLRRRELDGFHLGTQALPQRARGADLQDLATVIHQHGLGDSPLVVHGENLPDEQGGASPGGTALEAPHRTTDLPIDKYRTDRSLLRAAGECRGAEKDC</sequence>